<proteinExistence type="predicted"/>
<evidence type="ECO:0000313" key="1">
    <source>
        <dbReference type="EMBL" id="MBB6545192.1"/>
    </source>
</evidence>
<dbReference type="EMBL" id="JACHHU010000059">
    <property type="protein sequence ID" value="MBB6545192.1"/>
    <property type="molecule type" value="Genomic_DNA"/>
</dbReference>
<evidence type="ECO:0000313" key="2">
    <source>
        <dbReference type="Proteomes" id="UP000537141"/>
    </source>
</evidence>
<reference evidence="1 2" key="1">
    <citation type="submission" date="2020-08" db="EMBL/GenBank/DDBJ databases">
        <title>Genomic Encyclopedia of Type Strains, Phase IV (KMG-IV): sequencing the most valuable type-strain genomes for metagenomic binning, comparative biology and taxonomic classification.</title>
        <authorList>
            <person name="Goeker M."/>
        </authorList>
    </citation>
    <scope>NUCLEOTIDE SEQUENCE [LARGE SCALE GENOMIC DNA]</scope>
    <source>
        <strain evidence="1 2">DSM 26287</strain>
    </source>
</reference>
<dbReference type="Proteomes" id="UP000537141">
    <property type="component" value="Unassembled WGS sequence"/>
</dbReference>
<comment type="caution">
    <text evidence="1">The sequence shown here is derived from an EMBL/GenBank/DDBJ whole genome shotgun (WGS) entry which is preliminary data.</text>
</comment>
<organism evidence="1 2">
    <name type="scientific">Thalassotalea piscium</name>
    <dbReference type="NCBI Taxonomy" id="1230533"/>
    <lineage>
        <taxon>Bacteria</taxon>
        <taxon>Pseudomonadati</taxon>
        <taxon>Pseudomonadota</taxon>
        <taxon>Gammaproteobacteria</taxon>
        <taxon>Alteromonadales</taxon>
        <taxon>Colwelliaceae</taxon>
        <taxon>Thalassotalea</taxon>
    </lineage>
</organism>
<protein>
    <submittedName>
        <fullName evidence="1">Uncharacterized protein</fullName>
    </submittedName>
</protein>
<keyword evidence="2" id="KW-1185">Reference proteome</keyword>
<dbReference type="AlphaFoldDB" id="A0A7X0TV90"/>
<accession>A0A7X0TV90</accession>
<dbReference type="RefSeq" id="WP_345530737.1">
    <property type="nucleotide sequence ID" value="NZ_BAABLB010000056.1"/>
</dbReference>
<sequence length="40" mass="4646">MRPKTNSLTIWKADINTGIYQANGVSRAQMHNDNYPQRVR</sequence>
<name>A0A7X0TV90_9GAMM</name>
<gene>
    <name evidence="1" type="ORF">HNQ55_003735</name>
</gene>